<dbReference type="PROSITE" id="PS50082">
    <property type="entry name" value="WD_REPEATS_2"/>
    <property type="match status" value="3"/>
</dbReference>
<gene>
    <name evidence="6" type="ORF">PEVE_00033214</name>
</gene>
<dbReference type="InterPro" id="IPR019775">
    <property type="entry name" value="WD40_repeat_CS"/>
</dbReference>
<dbReference type="Pfam" id="PF25171">
    <property type="entry name" value="Beta-prop_WDR36-Utp21_1st"/>
    <property type="match status" value="1"/>
</dbReference>
<dbReference type="PROSITE" id="PS00678">
    <property type="entry name" value="WD_REPEATS_1"/>
    <property type="match status" value="2"/>
</dbReference>
<dbReference type="PANTHER" id="PTHR22840:SF12">
    <property type="entry name" value="WD REPEAT-CONTAINING PROTEIN 36"/>
    <property type="match status" value="1"/>
</dbReference>
<dbReference type="Pfam" id="PF25168">
    <property type="entry name" value="Beta-prop_WDR36-Utp21_2nd"/>
    <property type="match status" value="1"/>
</dbReference>
<dbReference type="PROSITE" id="PS50294">
    <property type="entry name" value="WD_REPEATS_REGION"/>
    <property type="match status" value="2"/>
</dbReference>
<evidence type="ECO:0008006" key="8">
    <source>
        <dbReference type="Google" id="ProtNLM"/>
    </source>
</evidence>
<accession>A0ABN8MEK3</accession>
<evidence type="ECO:0000313" key="6">
    <source>
        <dbReference type="EMBL" id="CAH3028123.1"/>
    </source>
</evidence>
<dbReference type="InterPro" id="IPR036322">
    <property type="entry name" value="WD40_repeat_dom_sf"/>
</dbReference>
<organism evidence="6 7">
    <name type="scientific">Porites evermanni</name>
    <dbReference type="NCBI Taxonomy" id="104178"/>
    <lineage>
        <taxon>Eukaryota</taxon>
        <taxon>Metazoa</taxon>
        <taxon>Cnidaria</taxon>
        <taxon>Anthozoa</taxon>
        <taxon>Hexacorallia</taxon>
        <taxon>Scleractinia</taxon>
        <taxon>Fungiina</taxon>
        <taxon>Poritidae</taxon>
        <taxon>Porites</taxon>
    </lineage>
</organism>
<dbReference type="InterPro" id="IPR007319">
    <property type="entry name" value="WDR36/Utp21_C"/>
</dbReference>
<evidence type="ECO:0000256" key="1">
    <source>
        <dbReference type="ARBA" id="ARBA00022574"/>
    </source>
</evidence>
<dbReference type="EMBL" id="CALNXI010000492">
    <property type="protein sequence ID" value="CAH3028123.1"/>
    <property type="molecule type" value="Genomic_DNA"/>
</dbReference>
<feature type="repeat" description="WD" evidence="3">
    <location>
        <begin position="552"/>
        <end position="593"/>
    </location>
</feature>
<evidence type="ECO:0000313" key="7">
    <source>
        <dbReference type="Proteomes" id="UP001159427"/>
    </source>
</evidence>
<feature type="repeat" description="WD" evidence="3">
    <location>
        <begin position="266"/>
        <end position="297"/>
    </location>
</feature>
<dbReference type="InterPro" id="IPR015943">
    <property type="entry name" value="WD40/YVTN_repeat-like_dom_sf"/>
</dbReference>
<dbReference type="Gene3D" id="2.130.10.10">
    <property type="entry name" value="YVTN repeat-like/Quinoprotein amine dehydrogenase"/>
    <property type="match status" value="2"/>
</dbReference>
<reference evidence="6 7" key="1">
    <citation type="submission" date="2022-05" db="EMBL/GenBank/DDBJ databases">
        <authorList>
            <consortium name="Genoscope - CEA"/>
            <person name="William W."/>
        </authorList>
    </citation>
    <scope>NUCLEOTIDE SEQUENCE [LARGE SCALE GENOMIC DNA]</scope>
</reference>
<evidence type="ECO:0000256" key="2">
    <source>
        <dbReference type="ARBA" id="ARBA00022737"/>
    </source>
</evidence>
<name>A0ABN8MEK3_9CNID</name>
<keyword evidence="1 3" id="KW-0853">WD repeat</keyword>
<feature type="domain" description="WDR36/Utp21 N-terminal" evidence="5">
    <location>
        <begin position="36"/>
        <end position="300"/>
    </location>
</feature>
<dbReference type="InterPro" id="IPR059157">
    <property type="entry name" value="WDR36-Utp21_N"/>
</dbReference>
<dbReference type="SMART" id="SM00320">
    <property type="entry name" value="WD40"/>
    <property type="match status" value="10"/>
</dbReference>
<evidence type="ECO:0000259" key="5">
    <source>
        <dbReference type="Pfam" id="PF25171"/>
    </source>
</evidence>
<dbReference type="Proteomes" id="UP001159427">
    <property type="component" value="Unassembled WGS sequence"/>
</dbReference>
<evidence type="ECO:0000259" key="4">
    <source>
        <dbReference type="Pfam" id="PF04192"/>
    </source>
</evidence>
<dbReference type="SUPFAM" id="SSF50978">
    <property type="entry name" value="WD40 repeat-like"/>
    <property type="match status" value="2"/>
</dbReference>
<sequence>MAAGVGSQLFCPFRAIGFVANHVPLTVQTQGTENLVTTAVGSAFHVYNCAKLNLLFVGLLQSGEISCLLSHGDLVITASGKEMTSWRRGKQVAEFKGHRSTIHFILSFGSHLISVDEESTVRIWLVETTELYLEMEFNAKNFYVTCLTHPSTYLNKILLCSRQGQMQLWNIKTNKLIYTFSGWSEPILAVEQAPAVDVVGVGLQSGKMILHNLKFDEPVMSFQQEWGPVTALAFRTDGNPIMASASTEGHIAFWDLEKRQLGTVLRDAHKGVVCGMKFLPSQPLLVTNGPDNSLKIWIFDQPDGSGRLLRSRSCHSAPPTKVRFYGSKGVDILSAGLDRSLRFISKVRDARSCELSQGSLAKKSKSRGVNLEELKLPPIIDFASEDVRQSAWDNIVTCHQGAMEARTWSFQRKSIGKHHLKSQADDNPGPVLVTTMSSCGNFAITGDAHGHVDMFNIQSGIHRGHLGTPKAHSGRIRGLAIDSVNQQVITAGADCKVKFWNFKARKLLHTMTFEAPIAQILLHRESSLLAVSLDDFEIQVVDIDMRRVVRIFRGHTNRITDMAFSPDSRWLITSSMDSSVRTWDLPAARLIDCFLVESPVTSLAMSPVEDFLVTTHVDDLGVYLWSNKTLYDDISLIPLPADYQPTVEQLPVTGTERDIDEFEAGENETTARTEVENNAVAVTKNKAAFKSPDQLSDELVTLSLLPQSRWRHLTSLELIKKRNKPKEPPKAPKSAPFFLPTTQELVPKFLPTEDDQADNTERKSKILNMQQLQPDSEFQKCVKDCNRKENYESLLELLKSMGPSSIDAEIRCLGPSAGGDVKLLEIFMLFIEHQLRLRTDFEFTEAILGLFLKLHGPTVAHFPELTTIARRIQTEHSAAWSSIQDLLNQCVCLVSYLKSAVI</sequence>
<feature type="repeat" description="WD" evidence="3">
    <location>
        <begin position="469"/>
        <end position="510"/>
    </location>
</feature>
<dbReference type="Pfam" id="PF04192">
    <property type="entry name" value="Utp21"/>
    <property type="match status" value="1"/>
</dbReference>
<proteinExistence type="predicted"/>
<protein>
    <recommendedName>
        <fullName evidence="8">WD repeat-containing protein 36</fullName>
    </recommendedName>
</protein>
<evidence type="ECO:0000256" key="3">
    <source>
        <dbReference type="PROSITE-ProRule" id="PRU00221"/>
    </source>
</evidence>
<dbReference type="InterPro" id="IPR001680">
    <property type="entry name" value="WD40_rpt"/>
</dbReference>
<keyword evidence="7" id="KW-1185">Reference proteome</keyword>
<comment type="caution">
    <text evidence="6">The sequence shown here is derived from an EMBL/GenBank/DDBJ whole genome shotgun (WGS) entry which is preliminary data.</text>
</comment>
<dbReference type="PANTHER" id="PTHR22840">
    <property type="entry name" value="WD REPEAT-CONTAINING PROTEIN 36"/>
    <property type="match status" value="1"/>
</dbReference>
<keyword evidence="2" id="KW-0677">Repeat</keyword>
<feature type="domain" description="WDR36/Utp21 C-terminal" evidence="4">
    <location>
        <begin position="693"/>
        <end position="898"/>
    </location>
</feature>